<dbReference type="InterPro" id="IPR052783">
    <property type="entry name" value="Metabolic/Drug-Res_Regulator"/>
</dbReference>
<sequence>MTLAFVFQQDTEIEALVNKQLAQENTILLSKGTKESNRLHKSWRRSKFCRDITKVLAGEHIGIGDDTIPSSDEESEVDAEDASLLNTTPMDQLQEKQMPWTSDMSLIPRHLAAPSVPDRHHPITQQPVPFLGLTPLPVDFWMLLETYSTYTQSWLPICEKLDVLKLSYSYPEEGLALSQDMPDSGCHAEMWSIFAVGCIQDSSFVMGSREPQHLMTPKKLYEISRQLIPHEIGNFDLNHVKALLNLAVFNISRSLLKAAWLLVGTASRIFFTLNESPEIASPRRKNILASCFLLDNLLALHLQRRPYLDKSDLAWAGKIEEDGLEEWQPWNGNLNLGTTYQSRLPTLALSSFNNLLEVVDILVSTARQPTARNFLHEMIGRLEAWKSSLPPKLHYVRSDSPSTPLTPPAVVLQLTYFATAFALVPSQAWLQRVLELLETLRGQLGFAKLPSIVICLLESIKRSSTNLNLDQVTRIRMHSLFADFDQACSITSGEAFLDTQSMPSVLAGTSPSVIQMRNPDAIHASPRPFSSQNGDSISEQYQPPTGSSALLDDLLPDMNHNRQQHTLQSLNPRPFSNAMDSSAFEPPTFDIHDPYNAFVPGDLESFFDELASLHGAKKLQNQTQFMQNLGYSSEVSMADLLAADPGQLMPLPSNLGPENNIESPHFSLDGAYDAG</sequence>
<evidence type="ECO:0000256" key="2">
    <source>
        <dbReference type="SAM" id="MobiDB-lite"/>
    </source>
</evidence>
<dbReference type="Pfam" id="PF04082">
    <property type="entry name" value="Fungal_trans"/>
    <property type="match status" value="1"/>
</dbReference>
<dbReference type="GO" id="GO:0008270">
    <property type="term" value="F:zinc ion binding"/>
    <property type="evidence" value="ECO:0007669"/>
    <property type="project" value="InterPro"/>
</dbReference>
<dbReference type="CDD" id="cd12148">
    <property type="entry name" value="fungal_TF_MHR"/>
    <property type="match status" value="1"/>
</dbReference>
<dbReference type="GO" id="GO:0003700">
    <property type="term" value="F:DNA-binding transcription factor activity"/>
    <property type="evidence" value="ECO:0007669"/>
    <property type="project" value="TreeGrafter"/>
</dbReference>
<dbReference type="EMBL" id="ML977513">
    <property type="protein sequence ID" value="KAF2126611.1"/>
    <property type="molecule type" value="Genomic_DNA"/>
</dbReference>
<dbReference type="OrthoDB" id="3364175at2759"/>
<dbReference type="PANTHER" id="PTHR47655">
    <property type="entry name" value="QUINIC ACID UTILIZATION ACTIVATOR"/>
    <property type="match status" value="1"/>
</dbReference>
<protein>
    <submittedName>
        <fullName evidence="4">Quinic acid utilization activator</fullName>
    </submittedName>
</protein>
<keyword evidence="5" id="KW-1185">Reference proteome</keyword>
<gene>
    <name evidence="4" type="ORF">P153DRAFT_388645</name>
</gene>
<accession>A0A6A6A7J0</accession>
<feature type="compositionally biased region" description="Acidic residues" evidence="2">
    <location>
        <begin position="71"/>
        <end position="81"/>
    </location>
</feature>
<evidence type="ECO:0000313" key="4">
    <source>
        <dbReference type="EMBL" id="KAF2126611.1"/>
    </source>
</evidence>
<proteinExistence type="predicted"/>
<dbReference type="GO" id="GO:0003677">
    <property type="term" value="F:DNA binding"/>
    <property type="evidence" value="ECO:0007669"/>
    <property type="project" value="InterPro"/>
</dbReference>
<dbReference type="InterPro" id="IPR007219">
    <property type="entry name" value="XnlR_reg_dom"/>
</dbReference>
<feature type="region of interest" description="Disordered" evidence="2">
    <location>
        <begin position="656"/>
        <end position="675"/>
    </location>
</feature>
<feature type="region of interest" description="Disordered" evidence="2">
    <location>
        <begin position="63"/>
        <end position="84"/>
    </location>
</feature>
<evidence type="ECO:0000313" key="5">
    <source>
        <dbReference type="Proteomes" id="UP000799771"/>
    </source>
</evidence>
<evidence type="ECO:0000259" key="3">
    <source>
        <dbReference type="Pfam" id="PF04082"/>
    </source>
</evidence>
<feature type="region of interest" description="Disordered" evidence="2">
    <location>
        <begin position="521"/>
        <end position="552"/>
    </location>
</feature>
<feature type="compositionally biased region" description="Polar residues" evidence="2">
    <location>
        <begin position="528"/>
        <end position="548"/>
    </location>
</feature>
<dbReference type="GeneID" id="54411198"/>
<dbReference type="PANTHER" id="PTHR47655:SF2">
    <property type="entry name" value="QUINIC ACID UTILIZATION ACTIVATOR"/>
    <property type="match status" value="1"/>
</dbReference>
<feature type="domain" description="Xylanolytic transcriptional activator regulatory" evidence="3">
    <location>
        <begin position="144"/>
        <end position="357"/>
    </location>
</feature>
<organism evidence="4 5">
    <name type="scientific">Dothidotthia symphoricarpi CBS 119687</name>
    <dbReference type="NCBI Taxonomy" id="1392245"/>
    <lineage>
        <taxon>Eukaryota</taxon>
        <taxon>Fungi</taxon>
        <taxon>Dikarya</taxon>
        <taxon>Ascomycota</taxon>
        <taxon>Pezizomycotina</taxon>
        <taxon>Dothideomycetes</taxon>
        <taxon>Pleosporomycetidae</taxon>
        <taxon>Pleosporales</taxon>
        <taxon>Dothidotthiaceae</taxon>
        <taxon>Dothidotthia</taxon>
    </lineage>
</organism>
<dbReference type="Proteomes" id="UP000799771">
    <property type="component" value="Unassembled WGS sequence"/>
</dbReference>
<dbReference type="GO" id="GO:0045944">
    <property type="term" value="P:positive regulation of transcription by RNA polymerase II"/>
    <property type="evidence" value="ECO:0007669"/>
    <property type="project" value="TreeGrafter"/>
</dbReference>
<dbReference type="AlphaFoldDB" id="A0A6A6A7J0"/>
<reference evidence="4" key="1">
    <citation type="journal article" date="2020" name="Stud. Mycol.">
        <title>101 Dothideomycetes genomes: a test case for predicting lifestyles and emergence of pathogens.</title>
        <authorList>
            <person name="Haridas S."/>
            <person name="Albert R."/>
            <person name="Binder M."/>
            <person name="Bloem J."/>
            <person name="Labutti K."/>
            <person name="Salamov A."/>
            <person name="Andreopoulos B."/>
            <person name="Baker S."/>
            <person name="Barry K."/>
            <person name="Bills G."/>
            <person name="Bluhm B."/>
            <person name="Cannon C."/>
            <person name="Castanera R."/>
            <person name="Culley D."/>
            <person name="Daum C."/>
            <person name="Ezra D."/>
            <person name="Gonzalez J."/>
            <person name="Henrissat B."/>
            <person name="Kuo A."/>
            <person name="Liang C."/>
            <person name="Lipzen A."/>
            <person name="Lutzoni F."/>
            <person name="Magnuson J."/>
            <person name="Mondo S."/>
            <person name="Nolan M."/>
            <person name="Ohm R."/>
            <person name="Pangilinan J."/>
            <person name="Park H.-J."/>
            <person name="Ramirez L."/>
            <person name="Alfaro M."/>
            <person name="Sun H."/>
            <person name="Tritt A."/>
            <person name="Yoshinaga Y."/>
            <person name="Zwiers L.-H."/>
            <person name="Turgeon B."/>
            <person name="Goodwin S."/>
            <person name="Spatafora J."/>
            <person name="Crous P."/>
            <person name="Grigoriev I."/>
        </authorList>
    </citation>
    <scope>NUCLEOTIDE SEQUENCE</scope>
    <source>
        <strain evidence="4">CBS 119687</strain>
    </source>
</reference>
<name>A0A6A6A7J0_9PLEO</name>
<keyword evidence="1" id="KW-0539">Nucleus</keyword>
<evidence type="ECO:0000256" key="1">
    <source>
        <dbReference type="ARBA" id="ARBA00023242"/>
    </source>
</evidence>
<dbReference type="GO" id="GO:0006351">
    <property type="term" value="P:DNA-templated transcription"/>
    <property type="evidence" value="ECO:0007669"/>
    <property type="project" value="InterPro"/>
</dbReference>
<dbReference type="RefSeq" id="XP_033521003.1">
    <property type="nucleotide sequence ID" value="XM_033670766.1"/>
</dbReference>